<feature type="region of interest" description="Disordered" evidence="2">
    <location>
        <begin position="81"/>
        <end position="185"/>
    </location>
</feature>
<dbReference type="PANTHER" id="PTHR28626">
    <property type="entry name" value="SRR1-LIKE PROTEIN"/>
    <property type="match status" value="1"/>
</dbReference>
<feature type="non-terminal residue" evidence="4">
    <location>
        <position position="322"/>
    </location>
</feature>
<feature type="region of interest" description="Disordered" evidence="2">
    <location>
        <begin position="1"/>
        <end position="28"/>
    </location>
</feature>
<feature type="non-terminal residue" evidence="4">
    <location>
        <position position="1"/>
    </location>
</feature>
<comment type="caution">
    <text evidence="4">The sequence shown here is derived from an EMBL/GenBank/DDBJ whole genome shotgun (WGS) entry which is preliminary data.</text>
</comment>
<protein>
    <recommendedName>
        <fullName evidence="3">SRR1-like domain-containing protein</fullName>
    </recommendedName>
</protein>
<evidence type="ECO:0000313" key="5">
    <source>
        <dbReference type="Proteomes" id="UP001054857"/>
    </source>
</evidence>
<feature type="compositionally biased region" description="Gly residues" evidence="2">
    <location>
        <begin position="173"/>
        <end position="185"/>
    </location>
</feature>
<keyword evidence="5" id="KW-1185">Reference proteome</keyword>
<dbReference type="AlphaFoldDB" id="A0AAD3E387"/>
<sequence>PTAVVGNGLMPSGPSFGNGRSGRAGRRGFRERTLEEQCEHLVNAVLDCKREVAASPFYSRLLAVLSEAASNHMAYLRQQVPPADHHSTKSATAVQPQARQQQQPPQQEAGQQHEMPQQQPQQEQTQGQGRGDEAMAEGEEATEEVKASNADIRSNGDCGKPGSSSGMDDDAGGGEGGGGGRGGAEGKGAPLSCLPYSSSSSAWSSVYDMVVYGLGSVHESRVSRYQLALVLLLRDQVLSGLRSAVQLYDPAFDQVDRLALQRLGLQALDVNEGGARRVTRPTLFYLPHCEGALCDALLGANWGPLTEGAAAAAAAAAAGIDG</sequence>
<dbReference type="GO" id="GO:0005634">
    <property type="term" value="C:nucleus"/>
    <property type="evidence" value="ECO:0007669"/>
    <property type="project" value="TreeGrafter"/>
</dbReference>
<evidence type="ECO:0000259" key="3">
    <source>
        <dbReference type="Pfam" id="PF07985"/>
    </source>
</evidence>
<proteinExistence type="inferred from homology"/>
<name>A0AAD3E387_9CHLO</name>
<dbReference type="InterPro" id="IPR012942">
    <property type="entry name" value="SRR1-like"/>
</dbReference>
<feature type="compositionally biased region" description="Low complexity" evidence="2">
    <location>
        <begin position="93"/>
        <end position="127"/>
    </location>
</feature>
<dbReference type="EMBL" id="BMAR01000054">
    <property type="protein sequence ID" value="GFR51804.1"/>
    <property type="molecule type" value="Genomic_DNA"/>
</dbReference>
<accession>A0AAD3E387</accession>
<gene>
    <name evidence="4" type="ORF">Agub_g14263</name>
</gene>
<dbReference type="GO" id="GO:0005737">
    <property type="term" value="C:cytoplasm"/>
    <property type="evidence" value="ECO:0007669"/>
    <property type="project" value="TreeGrafter"/>
</dbReference>
<evidence type="ECO:0000256" key="2">
    <source>
        <dbReference type="SAM" id="MobiDB-lite"/>
    </source>
</evidence>
<comment type="similarity">
    <text evidence="1">Belongs to the SRR1 family.</text>
</comment>
<dbReference type="PANTHER" id="PTHR28626:SF3">
    <property type="entry name" value="SRR1-LIKE PROTEIN"/>
    <property type="match status" value="1"/>
</dbReference>
<evidence type="ECO:0000313" key="4">
    <source>
        <dbReference type="EMBL" id="GFR51804.1"/>
    </source>
</evidence>
<dbReference type="Pfam" id="PF07985">
    <property type="entry name" value="SRR1"/>
    <property type="match status" value="1"/>
</dbReference>
<organism evidence="4 5">
    <name type="scientific">Astrephomene gubernaculifera</name>
    <dbReference type="NCBI Taxonomy" id="47775"/>
    <lineage>
        <taxon>Eukaryota</taxon>
        <taxon>Viridiplantae</taxon>
        <taxon>Chlorophyta</taxon>
        <taxon>core chlorophytes</taxon>
        <taxon>Chlorophyceae</taxon>
        <taxon>CS clade</taxon>
        <taxon>Chlamydomonadales</taxon>
        <taxon>Astrephomenaceae</taxon>
        <taxon>Astrephomene</taxon>
    </lineage>
</organism>
<evidence type="ECO:0000256" key="1">
    <source>
        <dbReference type="ARBA" id="ARBA00009856"/>
    </source>
</evidence>
<dbReference type="InterPro" id="IPR040044">
    <property type="entry name" value="SRR1L"/>
</dbReference>
<dbReference type="Proteomes" id="UP001054857">
    <property type="component" value="Unassembled WGS sequence"/>
</dbReference>
<feature type="domain" description="SRR1-like" evidence="3">
    <location>
        <begin position="201"/>
        <end position="303"/>
    </location>
</feature>
<reference evidence="4 5" key="1">
    <citation type="journal article" date="2021" name="Sci. Rep.">
        <title>Genome sequencing of the multicellular alga Astrephomene provides insights into convergent evolution of germ-soma differentiation.</title>
        <authorList>
            <person name="Yamashita S."/>
            <person name="Yamamoto K."/>
            <person name="Matsuzaki R."/>
            <person name="Suzuki S."/>
            <person name="Yamaguchi H."/>
            <person name="Hirooka S."/>
            <person name="Minakuchi Y."/>
            <person name="Miyagishima S."/>
            <person name="Kawachi M."/>
            <person name="Toyoda A."/>
            <person name="Nozaki H."/>
        </authorList>
    </citation>
    <scope>NUCLEOTIDE SEQUENCE [LARGE SCALE GENOMIC DNA]</scope>
    <source>
        <strain evidence="4 5">NIES-4017</strain>
    </source>
</reference>